<dbReference type="AlphaFoldDB" id="A0A7C3KII2"/>
<reference evidence="1" key="1">
    <citation type="journal article" date="2020" name="mSystems">
        <title>Genome- and Community-Level Interaction Insights into Carbon Utilization and Element Cycling Functions of Hydrothermarchaeota in Hydrothermal Sediment.</title>
        <authorList>
            <person name="Zhou Z."/>
            <person name="Liu Y."/>
            <person name="Xu W."/>
            <person name="Pan J."/>
            <person name="Luo Z.H."/>
            <person name="Li M."/>
        </authorList>
    </citation>
    <scope>NUCLEOTIDE SEQUENCE [LARGE SCALE GENOMIC DNA]</scope>
    <source>
        <strain evidence="1">SpSt-418</strain>
    </source>
</reference>
<dbReference type="EMBL" id="DSRU01000405">
    <property type="protein sequence ID" value="HFN01384.1"/>
    <property type="molecule type" value="Genomic_DNA"/>
</dbReference>
<comment type="caution">
    <text evidence="1">The sequence shown here is derived from an EMBL/GenBank/DDBJ whole genome shotgun (WGS) entry which is preliminary data.</text>
</comment>
<proteinExistence type="predicted"/>
<accession>A0A7C3KII2</accession>
<dbReference type="Pfam" id="PF00805">
    <property type="entry name" value="Pentapeptide"/>
    <property type="match status" value="1"/>
</dbReference>
<gene>
    <name evidence="1" type="ORF">ENR64_27290</name>
</gene>
<sequence length="71" mass="7806">MAADLRSVVLHQVNFSEADLTNTVFADLEYVKSDAYVRGDRPYQGMNITGVTGLTTTQKDTLKKLGAIELN</sequence>
<name>A0A7C3KII2_9CYAN</name>
<evidence type="ECO:0000313" key="1">
    <source>
        <dbReference type="EMBL" id="HFN01384.1"/>
    </source>
</evidence>
<organism evidence="1">
    <name type="scientific">Oscillatoriales cyanobacterium SpSt-418</name>
    <dbReference type="NCBI Taxonomy" id="2282169"/>
    <lineage>
        <taxon>Bacteria</taxon>
        <taxon>Bacillati</taxon>
        <taxon>Cyanobacteriota</taxon>
        <taxon>Cyanophyceae</taxon>
        <taxon>Oscillatoriophycideae</taxon>
        <taxon>Oscillatoriales</taxon>
    </lineage>
</organism>
<evidence type="ECO:0008006" key="2">
    <source>
        <dbReference type="Google" id="ProtNLM"/>
    </source>
</evidence>
<protein>
    <recommendedName>
        <fullName evidence="2">Pentapeptide repeat-containing protein</fullName>
    </recommendedName>
</protein>
<dbReference type="InterPro" id="IPR001646">
    <property type="entry name" value="5peptide_repeat"/>
</dbReference>